<reference evidence="1 2" key="1">
    <citation type="submission" date="2019-09" db="EMBL/GenBank/DDBJ databases">
        <title>Draft genome sequencing and comparative genomics of hatchery-associated Vibrios.</title>
        <authorList>
            <person name="Kehlet-Delgado H."/>
            <person name="Mueller R.S."/>
        </authorList>
    </citation>
    <scope>NUCLEOTIDE SEQUENCE [LARGE SCALE GENOMIC DNA]</scope>
    <source>
        <strain evidence="1 2">00-90-10</strain>
    </source>
</reference>
<dbReference type="AlphaFoldDB" id="A0A7Y3YKF0"/>
<organism evidence="1 2">
    <name type="scientific">Vibrio chagasii</name>
    <dbReference type="NCBI Taxonomy" id="170679"/>
    <lineage>
        <taxon>Bacteria</taxon>
        <taxon>Pseudomonadati</taxon>
        <taxon>Pseudomonadota</taxon>
        <taxon>Gammaproteobacteria</taxon>
        <taxon>Vibrionales</taxon>
        <taxon>Vibrionaceae</taxon>
        <taxon>Vibrio</taxon>
    </lineage>
</organism>
<dbReference type="EMBL" id="VTXW01000001">
    <property type="protein sequence ID" value="NOH31982.1"/>
    <property type="molecule type" value="Genomic_DNA"/>
</dbReference>
<dbReference type="RefSeq" id="WP_171366453.1">
    <property type="nucleotide sequence ID" value="NZ_CP125667.1"/>
</dbReference>
<dbReference type="Proteomes" id="UP000525336">
    <property type="component" value="Unassembled WGS sequence"/>
</dbReference>
<evidence type="ECO:0000313" key="2">
    <source>
        <dbReference type="Proteomes" id="UP000525336"/>
    </source>
</evidence>
<evidence type="ECO:0000313" key="1">
    <source>
        <dbReference type="EMBL" id="NOH31982.1"/>
    </source>
</evidence>
<sequence length="319" mass="37089">MLFKEKLLLSNCDSVRQLDRFELRKRFLMGMTFGDGVVLSPNTLIDNPCFDEVLTRSNLVKYLNEEGAGKLVIRGFNLENNFELEEYFENLPDNFIFSSFDGNPLKGNLTNHQLSILRKRLRDTQFALDSIIYRSERVALQQDALQSEVFRRIDDDSALNHYFESDGDRILFKSLTKKVYSRSDWYSQSDIYFGKVSSIESTRFKTEVINPAYNSLFASKGEGFLLDDIKVLNNVPEKILDAGVVYKSLKNEIELIQYPYKAFEIISTLGSVELMQFITDEAMGYIEDKFKDSAEKTMTRKNWFGMYPKMRKYMGLEIK</sequence>
<name>A0A7Y3YKF0_9VIBR</name>
<proteinExistence type="predicted"/>
<comment type="caution">
    <text evidence="1">The sequence shown here is derived from an EMBL/GenBank/DDBJ whole genome shotgun (WGS) entry which is preliminary data.</text>
</comment>
<accession>A0A7Y3YKF0</accession>
<gene>
    <name evidence="1" type="ORF">F0245_01055</name>
</gene>
<protein>
    <submittedName>
        <fullName evidence="1">Uncharacterized protein</fullName>
    </submittedName>
</protein>